<dbReference type="InterPro" id="IPR020534">
    <property type="entry name" value="Uncharacterised_YqxA"/>
</dbReference>
<dbReference type="RefSeq" id="WP_131017948.1">
    <property type="nucleotide sequence ID" value="NZ_SIRE01000032.1"/>
</dbReference>
<name>A0A4Q9DGQ8_9BACL</name>
<evidence type="ECO:0000313" key="3">
    <source>
        <dbReference type="Proteomes" id="UP000293142"/>
    </source>
</evidence>
<reference evidence="2 3" key="1">
    <citation type="submission" date="2019-02" db="EMBL/GenBank/DDBJ databases">
        <title>Paenibacillus sp. nov., isolated from surface-sterilized tissue of Thalictrum simplex L.</title>
        <authorList>
            <person name="Tuo L."/>
        </authorList>
    </citation>
    <scope>NUCLEOTIDE SEQUENCE [LARGE SCALE GENOMIC DNA]</scope>
    <source>
        <strain evidence="2 3">N2SHLJ1</strain>
    </source>
</reference>
<evidence type="ECO:0000256" key="1">
    <source>
        <dbReference type="SAM" id="MobiDB-lite"/>
    </source>
</evidence>
<evidence type="ECO:0000313" key="2">
    <source>
        <dbReference type="EMBL" id="TBL70429.1"/>
    </source>
</evidence>
<keyword evidence="3" id="KW-1185">Reference proteome</keyword>
<evidence type="ECO:0008006" key="4">
    <source>
        <dbReference type="Google" id="ProtNLM"/>
    </source>
</evidence>
<protein>
    <recommendedName>
        <fullName evidence="4">DUF3679 domain-containing protein</fullName>
    </recommendedName>
</protein>
<feature type="region of interest" description="Disordered" evidence="1">
    <location>
        <begin position="44"/>
        <end position="85"/>
    </location>
</feature>
<proteinExistence type="predicted"/>
<accession>A0A4Q9DGQ8</accession>
<dbReference type="EMBL" id="SIRE01000032">
    <property type="protein sequence ID" value="TBL70429.1"/>
    <property type="molecule type" value="Genomic_DNA"/>
</dbReference>
<dbReference type="OrthoDB" id="2611684at2"/>
<gene>
    <name evidence="2" type="ORF">EYB31_33475</name>
</gene>
<dbReference type="AlphaFoldDB" id="A0A4Q9DGQ8"/>
<organism evidence="2 3">
    <name type="scientific">Paenibacillus thalictri</name>
    <dbReference type="NCBI Taxonomy" id="2527873"/>
    <lineage>
        <taxon>Bacteria</taxon>
        <taxon>Bacillati</taxon>
        <taxon>Bacillota</taxon>
        <taxon>Bacilli</taxon>
        <taxon>Bacillales</taxon>
        <taxon>Paenibacillaceae</taxon>
        <taxon>Paenibacillus</taxon>
    </lineage>
</organism>
<comment type="caution">
    <text evidence="2">The sequence shown here is derived from an EMBL/GenBank/DDBJ whole genome shotgun (WGS) entry which is preliminary data.</text>
</comment>
<dbReference type="Pfam" id="PF12438">
    <property type="entry name" value="DUF3679"/>
    <property type="match status" value="1"/>
</dbReference>
<dbReference type="Proteomes" id="UP000293142">
    <property type="component" value="Unassembled WGS sequence"/>
</dbReference>
<sequence>MGKFYLKLFIISLIAAFCIFFGVDLAGKGVERVQGPASAGSAVKSAAAAQPPAKPEAKAAQPAKKPETSNSKPEQEVAQREQVTADSGINRVSNKAGDLLQIIAYHGIKFFVSLLDGIFG</sequence>